<name>A0A4U2Z6H3_9BACT</name>
<keyword evidence="3" id="KW-1185">Reference proteome</keyword>
<organism evidence="2 3">
    <name type="scientific">Sulfurimonas crateris</name>
    <dbReference type="NCBI Taxonomy" id="2574727"/>
    <lineage>
        <taxon>Bacteria</taxon>
        <taxon>Pseudomonadati</taxon>
        <taxon>Campylobacterota</taxon>
        <taxon>Epsilonproteobacteria</taxon>
        <taxon>Campylobacterales</taxon>
        <taxon>Sulfurimonadaceae</taxon>
        <taxon>Sulfurimonas</taxon>
    </lineage>
</organism>
<gene>
    <name evidence="2" type="ORF">FCU45_09030</name>
</gene>
<comment type="caution">
    <text evidence="2">The sequence shown here is derived from an EMBL/GenBank/DDBJ whole genome shotgun (WGS) entry which is preliminary data.</text>
</comment>
<keyword evidence="1" id="KW-0732">Signal</keyword>
<protein>
    <submittedName>
        <fullName evidence="2">Uncharacterized protein</fullName>
    </submittedName>
</protein>
<proteinExistence type="predicted"/>
<sequence>MKKTSLSSLAILLSLLFVPNSLKAVCCGCAIVQAMMWELNATVHKSVEAMDEALALDFNITVMADSNISKQEALKREEELKKSIMISKEIVGCYEEINFILEQTTSIEAVTKSVELINEFDAVEEETER</sequence>
<dbReference type="AlphaFoldDB" id="A0A4U2Z6H3"/>
<evidence type="ECO:0000313" key="3">
    <source>
        <dbReference type="Proteomes" id="UP000309561"/>
    </source>
</evidence>
<feature type="chain" id="PRO_5020663539" evidence="1">
    <location>
        <begin position="25"/>
        <end position="129"/>
    </location>
</feature>
<feature type="signal peptide" evidence="1">
    <location>
        <begin position="1"/>
        <end position="24"/>
    </location>
</feature>
<accession>A0A4U2Z6H3</accession>
<evidence type="ECO:0000256" key="1">
    <source>
        <dbReference type="SAM" id="SignalP"/>
    </source>
</evidence>
<dbReference type="EMBL" id="SZPX01000006">
    <property type="protein sequence ID" value="TKI69092.1"/>
    <property type="molecule type" value="Genomic_DNA"/>
</dbReference>
<dbReference type="RefSeq" id="WP_137014474.1">
    <property type="nucleotide sequence ID" value="NZ_SZPX01000006.1"/>
</dbReference>
<evidence type="ECO:0000313" key="2">
    <source>
        <dbReference type="EMBL" id="TKI69092.1"/>
    </source>
</evidence>
<reference evidence="2 3" key="1">
    <citation type="submission" date="2019-04" db="EMBL/GenBank/DDBJ databases">
        <title>Sulfurimonas crateris sp. nov. a facultative anaerobic sulfur-oxidizing chemolithautotrophic bacterium isolated from a terrestrial mud vulcano.</title>
        <authorList>
            <person name="Ratnikova N.M."/>
            <person name="Slobodkin A.I."/>
            <person name="Merkel A.Y."/>
            <person name="Novikov A."/>
            <person name="Bonch-Osmolovskaya E.A."/>
            <person name="Slobodkina G.B."/>
        </authorList>
    </citation>
    <scope>NUCLEOTIDE SEQUENCE [LARGE SCALE GENOMIC DNA]</scope>
    <source>
        <strain evidence="2 3">SN118</strain>
    </source>
</reference>
<dbReference type="Proteomes" id="UP000309561">
    <property type="component" value="Unassembled WGS sequence"/>
</dbReference>